<organism evidence="2">
    <name type="scientific">marine sediment metagenome</name>
    <dbReference type="NCBI Taxonomy" id="412755"/>
    <lineage>
        <taxon>unclassified sequences</taxon>
        <taxon>metagenomes</taxon>
        <taxon>ecological metagenomes</taxon>
    </lineage>
</organism>
<name>A0A0F9JVV1_9ZZZZ</name>
<proteinExistence type="predicted"/>
<sequence length="113" mass="13000">MKIHVWKRYAENRADEPIEEGIYEQSDPKLFGLARYLIDNGNAVEHVTPVVQAPIILDVLPQENQLPAIEEQAAEEVTPDWPRIEDEARDLTVENDKIRKTNAKPKRTRKAKS</sequence>
<feature type="region of interest" description="Disordered" evidence="1">
    <location>
        <begin position="72"/>
        <end position="113"/>
    </location>
</feature>
<evidence type="ECO:0000313" key="2">
    <source>
        <dbReference type="EMBL" id="KKM73949.1"/>
    </source>
</evidence>
<protein>
    <submittedName>
        <fullName evidence="2">Uncharacterized protein</fullName>
    </submittedName>
</protein>
<evidence type="ECO:0000256" key="1">
    <source>
        <dbReference type="SAM" id="MobiDB-lite"/>
    </source>
</evidence>
<dbReference type="AlphaFoldDB" id="A0A0F9JVV1"/>
<dbReference type="EMBL" id="LAZR01009219">
    <property type="protein sequence ID" value="KKM73949.1"/>
    <property type="molecule type" value="Genomic_DNA"/>
</dbReference>
<accession>A0A0F9JVV1</accession>
<gene>
    <name evidence="2" type="ORF">LCGC14_1405290</name>
</gene>
<feature type="compositionally biased region" description="Basic residues" evidence="1">
    <location>
        <begin position="100"/>
        <end position="113"/>
    </location>
</feature>
<reference evidence="2" key="1">
    <citation type="journal article" date="2015" name="Nature">
        <title>Complex archaea that bridge the gap between prokaryotes and eukaryotes.</title>
        <authorList>
            <person name="Spang A."/>
            <person name="Saw J.H."/>
            <person name="Jorgensen S.L."/>
            <person name="Zaremba-Niedzwiedzka K."/>
            <person name="Martijn J."/>
            <person name="Lind A.E."/>
            <person name="van Eijk R."/>
            <person name="Schleper C."/>
            <person name="Guy L."/>
            <person name="Ettema T.J."/>
        </authorList>
    </citation>
    <scope>NUCLEOTIDE SEQUENCE</scope>
</reference>
<comment type="caution">
    <text evidence="2">The sequence shown here is derived from an EMBL/GenBank/DDBJ whole genome shotgun (WGS) entry which is preliminary data.</text>
</comment>
<feature type="compositionally biased region" description="Basic and acidic residues" evidence="1">
    <location>
        <begin position="82"/>
        <end position="99"/>
    </location>
</feature>